<dbReference type="InterPro" id="IPR011049">
    <property type="entry name" value="Serralysin-like_metalloprot_C"/>
</dbReference>
<evidence type="ECO:0000313" key="2">
    <source>
        <dbReference type="Proteomes" id="UP000584824"/>
    </source>
</evidence>
<proteinExistence type="predicted"/>
<evidence type="ECO:0008006" key="3">
    <source>
        <dbReference type="Google" id="ProtNLM"/>
    </source>
</evidence>
<accession>A0A7W6P1A9</accession>
<dbReference type="EMBL" id="JACIDU010000004">
    <property type="protein sequence ID" value="MBB4102681.1"/>
    <property type="molecule type" value="Genomic_DNA"/>
</dbReference>
<dbReference type="Proteomes" id="UP000584824">
    <property type="component" value="Unassembled WGS sequence"/>
</dbReference>
<gene>
    <name evidence="1" type="ORF">GGQ66_001224</name>
</gene>
<sequence>MIDITSSSAVSVSGKHALQLLENARAVQSDGEHTYTANGSLQVSSANDTGALVASIIKLIMDAKGNTLLTIAATGGDSTASARTGDGNDTIRMSVSKITGIEAGDGNDYINATAEGGSEAYSAPYWEGISSVSGGDGNDTILLSSDGTVKSVSGGNGDDAMVITARYHALAIDGGDGHDMIRLDTGSVVALNGGDGNDHINLSARGTIHAVSGGKGDDTVIIDNQGKWAASYYYAIGDGQDTLSTNAAIEIHAFSETGTARYNIADARIERDGNVVTLSFGNDNDSLRIEFTGAMAEAEQYAFTYNAAIGSLMIHDAATPASDLTTFVTSFTRPQSA</sequence>
<dbReference type="AlphaFoldDB" id="A0A7W6P1A9"/>
<comment type="caution">
    <text evidence="1">The sequence shown here is derived from an EMBL/GenBank/DDBJ whole genome shotgun (WGS) entry which is preliminary data.</text>
</comment>
<reference evidence="1 2" key="1">
    <citation type="submission" date="2020-08" db="EMBL/GenBank/DDBJ databases">
        <title>Genomic Encyclopedia of Type Strains, Phase IV (KMG-IV): sequencing the most valuable type-strain genomes for metagenomic binning, comparative biology and taxonomic classification.</title>
        <authorList>
            <person name="Goeker M."/>
        </authorList>
    </citation>
    <scope>NUCLEOTIDE SEQUENCE [LARGE SCALE GENOMIC DNA]</scope>
    <source>
        <strain evidence="1 2">DSM 26385</strain>
    </source>
</reference>
<name>A0A7W6P1A9_9HYPH</name>
<dbReference type="Gene3D" id="2.160.20.160">
    <property type="match status" value="1"/>
</dbReference>
<dbReference type="RefSeq" id="WP_183790500.1">
    <property type="nucleotide sequence ID" value="NZ_JACIDU010000004.1"/>
</dbReference>
<keyword evidence="2" id="KW-1185">Reference proteome</keyword>
<organism evidence="1 2">
    <name type="scientific">Allorhizobium borbori</name>
    <dbReference type="NCBI Taxonomy" id="485907"/>
    <lineage>
        <taxon>Bacteria</taxon>
        <taxon>Pseudomonadati</taxon>
        <taxon>Pseudomonadota</taxon>
        <taxon>Alphaproteobacteria</taxon>
        <taxon>Hyphomicrobiales</taxon>
        <taxon>Rhizobiaceae</taxon>
        <taxon>Rhizobium/Agrobacterium group</taxon>
        <taxon>Allorhizobium</taxon>
    </lineage>
</organism>
<protein>
    <recommendedName>
        <fullName evidence="3">Hemolysin-type calcium-binding repeat-containing protein</fullName>
    </recommendedName>
</protein>
<evidence type="ECO:0000313" key="1">
    <source>
        <dbReference type="EMBL" id="MBB4102681.1"/>
    </source>
</evidence>
<dbReference type="SUPFAM" id="SSF51120">
    <property type="entry name" value="beta-Roll"/>
    <property type="match status" value="1"/>
</dbReference>
<dbReference type="PRINTS" id="PR00313">
    <property type="entry name" value="CABNDNGRPT"/>
</dbReference>